<dbReference type="PANTHER" id="PTHR10658">
    <property type="entry name" value="PHOSPHATIDYLINOSITOL TRANSFER PROTEIN"/>
    <property type="match status" value="1"/>
</dbReference>
<dbReference type="EMBL" id="CP022684">
    <property type="protein sequence ID" value="AUM12883.1"/>
    <property type="molecule type" value="Genomic_DNA"/>
</dbReference>
<reference evidence="4" key="1">
    <citation type="submission" date="2017-08" db="EMBL/GenBank/DDBJ databases">
        <title>Direct submision.</title>
        <authorList>
            <person name="Kim S.-J."/>
            <person name="Rhee S.-K."/>
        </authorList>
    </citation>
    <scope>NUCLEOTIDE SEQUENCE [LARGE SCALE GENOMIC DNA]</scope>
    <source>
        <strain evidence="4">GI5</strain>
    </source>
</reference>
<dbReference type="InterPro" id="IPR031315">
    <property type="entry name" value="LNS2/PITP"/>
</dbReference>
<keyword evidence="4" id="KW-1185">Reference proteome</keyword>
<evidence type="ECO:0000313" key="3">
    <source>
        <dbReference type="EMBL" id="AUM12883.1"/>
    </source>
</evidence>
<dbReference type="InterPro" id="IPR036412">
    <property type="entry name" value="HAD-like_sf"/>
</dbReference>
<name>A0A2K9LKU8_9GAMM</name>
<evidence type="ECO:0000256" key="1">
    <source>
        <dbReference type="SAM" id="SignalP"/>
    </source>
</evidence>
<dbReference type="PANTHER" id="PTHR10658:SF11">
    <property type="entry name" value="VIBRATOR, ISOFORM B"/>
    <property type="match status" value="1"/>
</dbReference>
<sequence>MRSVLILLAALCCSGCSTLANEFVDAPMDHAKAVVFDIDGTLTPTPLSIWSVREAAAETVQHFANQGFTIFYVTARIPLFQWQIPGWLESNNFPTGNLYLTQNSEDRSDHARFKTRILNQLIEHGWVIERAFGDSSSDFKAYSAANLTQEQVFALLRQGSDQCQPGVWARCLTSWLEYLNAVNP</sequence>
<protein>
    <recommendedName>
        <fullName evidence="2">LNS2/PITP domain-containing protein</fullName>
    </recommendedName>
</protein>
<dbReference type="InterPro" id="IPR023214">
    <property type="entry name" value="HAD_sf"/>
</dbReference>
<keyword evidence="1" id="KW-0732">Signal</keyword>
<dbReference type="SUPFAM" id="SSF56784">
    <property type="entry name" value="HAD-like"/>
    <property type="match status" value="1"/>
</dbReference>
<dbReference type="GO" id="GO:0008525">
    <property type="term" value="F:phosphatidylcholine transporter activity"/>
    <property type="evidence" value="ECO:0007669"/>
    <property type="project" value="TreeGrafter"/>
</dbReference>
<dbReference type="GO" id="GO:0008526">
    <property type="term" value="F:phosphatidylinositol transfer activity"/>
    <property type="evidence" value="ECO:0007669"/>
    <property type="project" value="TreeGrafter"/>
</dbReference>
<dbReference type="GO" id="GO:0005737">
    <property type="term" value="C:cytoplasm"/>
    <property type="evidence" value="ECO:0007669"/>
    <property type="project" value="TreeGrafter"/>
</dbReference>
<organism evidence="3 4">
    <name type="scientific">Ketobacter alkanivorans</name>
    <dbReference type="NCBI Taxonomy" id="1917421"/>
    <lineage>
        <taxon>Bacteria</taxon>
        <taxon>Pseudomonadati</taxon>
        <taxon>Pseudomonadota</taxon>
        <taxon>Gammaproteobacteria</taxon>
        <taxon>Pseudomonadales</taxon>
        <taxon>Ketobacteraceae</taxon>
        <taxon>Ketobacter</taxon>
    </lineage>
</organism>
<feature type="signal peptide" evidence="1">
    <location>
        <begin position="1"/>
        <end position="20"/>
    </location>
</feature>
<dbReference type="GO" id="GO:0035091">
    <property type="term" value="F:phosphatidylinositol binding"/>
    <property type="evidence" value="ECO:0007669"/>
    <property type="project" value="TreeGrafter"/>
</dbReference>
<dbReference type="InterPro" id="IPR001666">
    <property type="entry name" value="PI_transfer"/>
</dbReference>
<accession>A0A2K9LKU8</accession>
<evidence type="ECO:0000313" key="4">
    <source>
        <dbReference type="Proteomes" id="UP000235116"/>
    </source>
</evidence>
<dbReference type="GO" id="GO:0031210">
    <property type="term" value="F:phosphatidylcholine binding"/>
    <property type="evidence" value="ECO:0007669"/>
    <property type="project" value="TreeGrafter"/>
</dbReference>
<dbReference type="KEGG" id="kak:Kalk_10825"/>
<dbReference type="AlphaFoldDB" id="A0A2K9LKU8"/>
<feature type="chain" id="PRO_5014888368" description="LNS2/PITP domain-containing protein" evidence="1">
    <location>
        <begin position="21"/>
        <end position="184"/>
    </location>
</feature>
<dbReference type="Pfam" id="PF24694">
    <property type="entry name" value="LNS2_PITM1-3"/>
    <property type="match status" value="1"/>
</dbReference>
<feature type="domain" description="LNS2/PITP" evidence="2">
    <location>
        <begin position="34"/>
        <end position="164"/>
    </location>
</feature>
<evidence type="ECO:0000259" key="2">
    <source>
        <dbReference type="SMART" id="SM00775"/>
    </source>
</evidence>
<dbReference type="Proteomes" id="UP000235116">
    <property type="component" value="Chromosome"/>
</dbReference>
<gene>
    <name evidence="3" type="ORF">Kalk_10825</name>
</gene>
<dbReference type="OrthoDB" id="9154097at2"/>
<dbReference type="SMART" id="SM00775">
    <property type="entry name" value="LNS2"/>
    <property type="match status" value="1"/>
</dbReference>
<proteinExistence type="predicted"/>
<dbReference type="Gene3D" id="3.40.50.1000">
    <property type="entry name" value="HAD superfamily/HAD-like"/>
    <property type="match status" value="1"/>
</dbReference>
<dbReference type="RefSeq" id="WP_101894265.1">
    <property type="nucleotide sequence ID" value="NZ_CP022684.1"/>
</dbReference>